<keyword evidence="1" id="KW-0472">Membrane</keyword>
<keyword evidence="1" id="KW-0812">Transmembrane</keyword>
<evidence type="ECO:0000313" key="3">
    <source>
        <dbReference type="Proteomes" id="UP000315003"/>
    </source>
</evidence>
<accession>A0A517SVT0</accession>
<protein>
    <submittedName>
        <fullName evidence="2">Uncharacterized protein</fullName>
    </submittedName>
</protein>
<sequence length="157" mass="16883">MSASTNQWQYGKLRSSHSWVLWVLILTGLLSAPAAWFLRDSIALGRTPLPAWTVLLVGGLLAIAGLFATAAILKGRSGPPKLISMEAGHFTLPGSMLSGPGWSCRLDEVSVRTTEIGFVKQMHLSGPKKRATLSSALFESDADFDRLVHALNQSHAS</sequence>
<dbReference type="OrthoDB" id="280644at2"/>
<dbReference type="EMBL" id="CP036272">
    <property type="protein sequence ID" value="QDT60221.1"/>
    <property type="molecule type" value="Genomic_DNA"/>
</dbReference>
<proteinExistence type="predicted"/>
<keyword evidence="1" id="KW-1133">Transmembrane helix</keyword>
<dbReference type="RefSeq" id="WP_145272578.1">
    <property type="nucleotide sequence ID" value="NZ_CP036272.1"/>
</dbReference>
<gene>
    <name evidence="2" type="ORF">SV7mr_27410</name>
</gene>
<feature type="transmembrane region" description="Helical" evidence="1">
    <location>
        <begin position="50"/>
        <end position="73"/>
    </location>
</feature>
<keyword evidence="3" id="KW-1185">Reference proteome</keyword>
<dbReference type="AlphaFoldDB" id="A0A517SVT0"/>
<dbReference type="Proteomes" id="UP000315003">
    <property type="component" value="Chromosome"/>
</dbReference>
<organism evidence="2 3">
    <name type="scientific">Stieleria bergensis</name>
    <dbReference type="NCBI Taxonomy" id="2528025"/>
    <lineage>
        <taxon>Bacteria</taxon>
        <taxon>Pseudomonadati</taxon>
        <taxon>Planctomycetota</taxon>
        <taxon>Planctomycetia</taxon>
        <taxon>Pirellulales</taxon>
        <taxon>Pirellulaceae</taxon>
        <taxon>Stieleria</taxon>
    </lineage>
</organism>
<evidence type="ECO:0000313" key="2">
    <source>
        <dbReference type="EMBL" id="QDT60221.1"/>
    </source>
</evidence>
<reference evidence="2 3" key="1">
    <citation type="submission" date="2019-02" db="EMBL/GenBank/DDBJ databases">
        <title>Deep-cultivation of Planctomycetes and their phenomic and genomic characterization uncovers novel biology.</title>
        <authorList>
            <person name="Wiegand S."/>
            <person name="Jogler M."/>
            <person name="Boedeker C."/>
            <person name="Pinto D."/>
            <person name="Vollmers J."/>
            <person name="Rivas-Marin E."/>
            <person name="Kohn T."/>
            <person name="Peeters S.H."/>
            <person name="Heuer A."/>
            <person name="Rast P."/>
            <person name="Oberbeckmann S."/>
            <person name="Bunk B."/>
            <person name="Jeske O."/>
            <person name="Meyerdierks A."/>
            <person name="Storesund J.E."/>
            <person name="Kallscheuer N."/>
            <person name="Luecker S."/>
            <person name="Lage O.M."/>
            <person name="Pohl T."/>
            <person name="Merkel B.J."/>
            <person name="Hornburger P."/>
            <person name="Mueller R.-W."/>
            <person name="Bruemmer F."/>
            <person name="Labrenz M."/>
            <person name="Spormann A.M."/>
            <person name="Op den Camp H."/>
            <person name="Overmann J."/>
            <person name="Amann R."/>
            <person name="Jetten M.S.M."/>
            <person name="Mascher T."/>
            <person name="Medema M.H."/>
            <person name="Devos D.P."/>
            <person name="Kaster A.-K."/>
            <person name="Ovreas L."/>
            <person name="Rohde M."/>
            <person name="Galperin M.Y."/>
            <person name="Jogler C."/>
        </authorList>
    </citation>
    <scope>NUCLEOTIDE SEQUENCE [LARGE SCALE GENOMIC DNA]</scope>
    <source>
        <strain evidence="2 3">SV_7m_r</strain>
    </source>
</reference>
<evidence type="ECO:0000256" key="1">
    <source>
        <dbReference type="SAM" id="Phobius"/>
    </source>
</evidence>
<feature type="transmembrane region" description="Helical" evidence="1">
    <location>
        <begin position="20"/>
        <end position="38"/>
    </location>
</feature>
<name>A0A517SVT0_9BACT</name>